<dbReference type="STRING" id="1156395.DBT_2207"/>
<proteinExistence type="predicted"/>
<accession>A0A1B9F3C6</accession>
<dbReference type="EMBL" id="MAGO01000013">
    <property type="protein sequence ID" value="OCC14334.1"/>
    <property type="molecule type" value="Genomic_DNA"/>
</dbReference>
<comment type="caution">
    <text evidence="2">The sequence shown here is derived from an EMBL/GenBank/DDBJ whole genome shotgun (WGS) entry which is preliminary data.</text>
</comment>
<dbReference type="RefSeq" id="WP_153304066.1">
    <property type="nucleotide sequence ID" value="NZ_MAGO01000013.1"/>
</dbReference>
<reference evidence="2 3" key="1">
    <citation type="submission" date="2016-06" db="EMBL/GenBank/DDBJ databases">
        <title>Respiratory ammonification of nitrate coupled to the oxidation of elemental sulfur in deep-sea autotrophic thermophilic bacteria.</title>
        <authorList>
            <person name="Slobodkina G.B."/>
            <person name="Mardanov A.V."/>
            <person name="Ravin N.V."/>
            <person name="Frolova A.A."/>
            <person name="Viryasiv M.B."/>
            <person name="Chernyh N.A."/>
            <person name="Bonch-Osmolovskaya E.A."/>
            <person name="Slobodkin A.I."/>
        </authorList>
    </citation>
    <scope>NUCLEOTIDE SEQUENCE [LARGE SCALE GENOMIC DNA]</scope>
    <source>
        <strain evidence="2 3">S69</strain>
    </source>
</reference>
<keyword evidence="1" id="KW-0812">Transmembrane</keyword>
<evidence type="ECO:0000313" key="2">
    <source>
        <dbReference type="EMBL" id="OCC14334.1"/>
    </source>
</evidence>
<name>A0A1B9F3C6_9BACT</name>
<keyword evidence="1" id="KW-0472">Membrane</keyword>
<protein>
    <submittedName>
        <fullName evidence="2">Uncharacterized protein</fullName>
    </submittedName>
</protein>
<gene>
    <name evidence="2" type="ORF">DBT_2207</name>
</gene>
<evidence type="ECO:0000256" key="1">
    <source>
        <dbReference type="SAM" id="Phobius"/>
    </source>
</evidence>
<feature type="transmembrane region" description="Helical" evidence="1">
    <location>
        <begin position="28"/>
        <end position="49"/>
    </location>
</feature>
<organism evidence="2 3">
    <name type="scientific">Dissulfuribacter thermophilus</name>
    <dbReference type="NCBI Taxonomy" id="1156395"/>
    <lineage>
        <taxon>Bacteria</taxon>
        <taxon>Pseudomonadati</taxon>
        <taxon>Thermodesulfobacteriota</taxon>
        <taxon>Dissulfuribacteria</taxon>
        <taxon>Dissulfuribacterales</taxon>
        <taxon>Dissulfuribacteraceae</taxon>
        <taxon>Dissulfuribacter</taxon>
    </lineage>
</organism>
<dbReference type="Proteomes" id="UP000093080">
    <property type="component" value="Unassembled WGS sequence"/>
</dbReference>
<keyword evidence="1" id="KW-1133">Transmembrane helix</keyword>
<evidence type="ECO:0000313" key="3">
    <source>
        <dbReference type="Proteomes" id="UP000093080"/>
    </source>
</evidence>
<keyword evidence="3" id="KW-1185">Reference proteome</keyword>
<sequence length="50" mass="5636">MEKLNKEMTEGMEETQPWDPIEGKLVKYSVISGVISLVVLGILINTFLLK</sequence>
<dbReference type="AlphaFoldDB" id="A0A1B9F3C6"/>